<dbReference type="PANTHER" id="PTHR36978">
    <property type="entry name" value="P-LOOP CONTAINING NUCLEOTIDE TRIPHOSPHATE HYDROLASE"/>
    <property type="match status" value="1"/>
</dbReference>
<gene>
    <name evidence="1" type="ORF">BU26DRAFT_143852</name>
</gene>
<protein>
    <recommendedName>
        <fullName evidence="3">NAD dependent epimerase/dehydratase</fullName>
    </recommendedName>
</protein>
<sequence length="303" mass="34354">MSRIADSILEHVYSMPAPDRPRTRPLQVICVGPSRSGTDSLKQALLLLGYQNVFHGYDTLLPANRHMKPILSRLVNKKYNSDAKDGDISFTAEEFDEVFGECDAITDMPGAMFAAELVVAYPEAKVILNRRKDVDAWYRSISATFAPVQQDRWAAFCQWFSPDLYWSRRLLIREIFPCVYHNNFRANGKWVYREHCAMARGLVPKEKFLEWGVEDGWGPLCEFLGKDDVPKTEFPRGNAPADFFKTVESAHGKFRRDAYKNMALMVSVMVIVGSVVVSRGDLKGLFKSTGAFLNDGLHSLTRK</sequence>
<reference evidence="1" key="1">
    <citation type="journal article" date="2020" name="Stud. Mycol.">
        <title>101 Dothideomycetes genomes: a test case for predicting lifestyles and emergence of pathogens.</title>
        <authorList>
            <person name="Haridas S."/>
            <person name="Albert R."/>
            <person name="Binder M."/>
            <person name="Bloem J."/>
            <person name="Labutti K."/>
            <person name="Salamov A."/>
            <person name="Andreopoulos B."/>
            <person name="Baker S."/>
            <person name="Barry K."/>
            <person name="Bills G."/>
            <person name="Bluhm B."/>
            <person name="Cannon C."/>
            <person name="Castanera R."/>
            <person name="Culley D."/>
            <person name="Daum C."/>
            <person name="Ezra D."/>
            <person name="Gonzalez J."/>
            <person name="Henrissat B."/>
            <person name="Kuo A."/>
            <person name="Liang C."/>
            <person name="Lipzen A."/>
            <person name="Lutzoni F."/>
            <person name="Magnuson J."/>
            <person name="Mondo S."/>
            <person name="Nolan M."/>
            <person name="Ohm R."/>
            <person name="Pangilinan J."/>
            <person name="Park H.-J."/>
            <person name="Ramirez L."/>
            <person name="Alfaro M."/>
            <person name="Sun H."/>
            <person name="Tritt A."/>
            <person name="Yoshinaga Y."/>
            <person name="Zwiers L.-H."/>
            <person name="Turgeon B."/>
            <person name="Goodwin S."/>
            <person name="Spatafora J."/>
            <person name="Crous P."/>
            <person name="Grigoriev I."/>
        </authorList>
    </citation>
    <scope>NUCLEOTIDE SEQUENCE</scope>
    <source>
        <strain evidence="1">CBS 122368</strain>
    </source>
</reference>
<keyword evidence="2" id="KW-1185">Reference proteome</keyword>
<organism evidence="1 2">
    <name type="scientific">Trematosphaeria pertusa</name>
    <dbReference type="NCBI Taxonomy" id="390896"/>
    <lineage>
        <taxon>Eukaryota</taxon>
        <taxon>Fungi</taxon>
        <taxon>Dikarya</taxon>
        <taxon>Ascomycota</taxon>
        <taxon>Pezizomycotina</taxon>
        <taxon>Dothideomycetes</taxon>
        <taxon>Pleosporomycetidae</taxon>
        <taxon>Pleosporales</taxon>
        <taxon>Massarineae</taxon>
        <taxon>Trematosphaeriaceae</taxon>
        <taxon>Trematosphaeria</taxon>
    </lineage>
</organism>
<dbReference type="EMBL" id="ML987190">
    <property type="protein sequence ID" value="KAF2254708.1"/>
    <property type="molecule type" value="Genomic_DNA"/>
</dbReference>
<dbReference type="GeneID" id="54573193"/>
<dbReference type="OrthoDB" id="408152at2759"/>
<dbReference type="AlphaFoldDB" id="A0A6A6IWN7"/>
<dbReference type="Gene3D" id="3.40.50.300">
    <property type="entry name" value="P-loop containing nucleotide triphosphate hydrolases"/>
    <property type="match status" value="1"/>
</dbReference>
<accession>A0A6A6IWN7</accession>
<dbReference type="InterPro" id="IPR040632">
    <property type="entry name" value="Sulfotransfer_4"/>
</dbReference>
<evidence type="ECO:0008006" key="3">
    <source>
        <dbReference type="Google" id="ProtNLM"/>
    </source>
</evidence>
<name>A0A6A6IWN7_9PLEO</name>
<dbReference type="PANTHER" id="PTHR36978:SF8">
    <property type="entry name" value="NAD DEPENDENT EPIMERASE_DEHYDRATASE"/>
    <property type="match status" value="1"/>
</dbReference>
<dbReference type="SUPFAM" id="SSF52540">
    <property type="entry name" value="P-loop containing nucleoside triphosphate hydrolases"/>
    <property type="match status" value="1"/>
</dbReference>
<dbReference type="RefSeq" id="XP_033689712.1">
    <property type="nucleotide sequence ID" value="XM_033819863.1"/>
</dbReference>
<dbReference type="Proteomes" id="UP000800094">
    <property type="component" value="Unassembled WGS sequence"/>
</dbReference>
<evidence type="ECO:0000313" key="1">
    <source>
        <dbReference type="EMBL" id="KAF2254708.1"/>
    </source>
</evidence>
<proteinExistence type="predicted"/>
<dbReference type="InterPro" id="IPR027417">
    <property type="entry name" value="P-loop_NTPase"/>
</dbReference>
<evidence type="ECO:0000313" key="2">
    <source>
        <dbReference type="Proteomes" id="UP000800094"/>
    </source>
</evidence>
<dbReference type="Pfam" id="PF17784">
    <property type="entry name" value="Sulfotransfer_4"/>
    <property type="match status" value="1"/>
</dbReference>